<evidence type="ECO:0000256" key="1">
    <source>
        <dbReference type="PROSITE-ProRule" id="PRU01379"/>
    </source>
</evidence>
<gene>
    <name evidence="4" type="ORF">FHS90_002093</name>
</gene>
<dbReference type="SUPFAM" id="SSF53187">
    <property type="entry name" value="Zn-dependent exopeptidases"/>
    <property type="match status" value="1"/>
</dbReference>
<accession>A0A839GFS1</accession>
<comment type="similarity">
    <text evidence="1">Belongs to the peptidase M14 family.</text>
</comment>
<organism evidence="4 5">
    <name type="scientific">Rufibacter quisquiliarum</name>
    <dbReference type="NCBI Taxonomy" id="1549639"/>
    <lineage>
        <taxon>Bacteria</taxon>
        <taxon>Pseudomonadati</taxon>
        <taxon>Bacteroidota</taxon>
        <taxon>Cytophagia</taxon>
        <taxon>Cytophagales</taxon>
        <taxon>Hymenobacteraceae</taxon>
        <taxon>Rufibacter</taxon>
    </lineage>
</organism>
<evidence type="ECO:0000313" key="5">
    <source>
        <dbReference type="Proteomes" id="UP000563094"/>
    </source>
</evidence>
<feature type="domain" description="Peptidase M14" evidence="3">
    <location>
        <begin position="1"/>
        <end position="332"/>
    </location>
</feature>
<dbReference type="GO" id="GO:0004181">
    <property type="term" value="F:metallocarboxypeptidase activity"/>
    <property type="evidence" value="ECO:0007669"/>
    <property type="project" value="InterPro"/>
</dbReference>
<dbReference type="GO" id="GO:0006508">
    <property type="term" value="P:proteolysis"/>
    <property type="evidence" value="ECO:0007669"/>
    <property type="project" value="InterPro"/>
</dbReference>
<keyword evidence="5" id="KW-1185">Reference proteome</keyword>
<feature type="active site" description="Proton donor/acceptor" evidence="1">
    <location>
        <position position="306"/>
    </location>
</feature>
<protein>
    <recommendedName>
        <fullName evidence="3">Peptidase M14 domain-containing protein</fullName>
    </recommendedName>
</protein>
<feature type="compositionally biased region" description="Acidic residues" evidence="2">
    <location>
        <begin position="104"/>
        <end position="118"/>
    </location>
</feature>
<evidence type="ECO:0000259" key="3">
    <source>
        <dbReference type="PROSITE" id="PS52035"/>
    </source>
</evidence>
<name>A0A839GFS1_9BACT</name>
<evidence type="ECO:0000313" key="4">
    <source>
        <dbReference type="EMBL" id="MBA9077380.1"/>
    </source>
</evidence>
<evidence type="ECO:0000256" key="2">
    <source>
        <dbReference type="SAM" id="MobiDB-lite"/>
    </source>
</evidence>
<feature type="region of interest" description="Disordered" evidence="2">
    <location>
        <begin position="314"/>
        <end position="334"/>
    </location>
</feature>
<dbReference type="GO" id="GO:0008270">
    <property type="term" value="F:zinc ion binding"/>
    <property type="evidence" value="ECO:0007669"/>
    <property type="project" value="InterPro"/>
</dbReference>
<dbReference type="PROSITE" id="PS52035">
    <property type="entry name" value="PEPTIDASE_M14"/>
    <property type="match status" value="1"/>
</dbReference>
<reference evidence="4 5" key="1">
    <citation type="submission" date="2020-08" db="EMBL/GenBank/DDBJ databases">
        <title>Genomic Encyclopedia of Type Strains, Phase IV (KMG-IV): sequencing the most valuable type-strain genomes for metagenomic binning, comparative biology and taxonomic classification.</title>
        <authorList>
            <person name="Goeker M."/>
        </authorList>
    </citation>
    <scope>NUCLEOTIDE SEQUENCE [LARGE SCALE GENOMIC DNA]</scope>
    <source>
        <strain evidence="4 5">DSM 29854</strain>
    </source>
</reference>
<dbReference type="AlphaFoldDB" id="A0A839GFS1"/>
<dbReference type="Gene3D" id="3.40.630.10">
    <property type="entry name" value="Zn peptidases"/>
    <property type="match status" value="1"/>
</dbReference>
<dbReference type="CDD" id="cd06905">
    <property type="entry name" value="M14-like"/>
    <property type="match status" value="1"/>
</dbReference>
<sequence length="510" mass="57570">MESIGESFQGKRLWALTVTDFGAGDPDAKPALYLDGNISHNGLQGSEYTLYTAWYLLESYGKDAFISQLLKEKTLYIIPLLYPDMRDKLMGTPEQRGPKGDNNPSDEDGDGLVDEDGPNDLNGDGFITLMRRKNKAGKYVVDKDLKHHLLLAPRGENGQFDLIGYEGHDNDGDGLVNEDPVGYLNPMTDWAWGWQPQYLQQGASLYPFSLPENRAAKEFVLRHPNIAAAQNFKFPIDFFYPETSGEGDTAPTDTSLVQLYANLETGYHQLLPHHFYALSNTLTPDIYGGQLHWFWQARGILPLQVELYRFAPETDDAKEEGDKPRKKRKSKEESWLGKEAFTPWTPYEHPTYGSIEIGGFKKDFFQNASDLSLSKEAHQVMIQTLYHLYQTPKLLIRKPSYSRLPNGNTEVFVTVVNLSKIPTHTPHDVSRKIERPDFVKLKDSTVVAGMLVTDKGKVIGKEQRLNPSRIEVPSIGAEDSVRVRWVTKSASPVLHFEVDSRKGGVVEKKF</sequence>
<dbReference type="Pfam" id="PF00246">
    <property type="entry name" value="Peptidase_M14"/>
    <property type="match status" value="1"/>
</dbReference>
<dbReference type="Proteomes" id="UP000563094">
    <property type="component" value="Unassembled WGS sequence"/>
</dbReference>
<dbReference type="InterPro" id="IPR000834">
    <property type="entry name" value="Peptidase_M14"/>
</dbReference>
<comment type="caution">
    <text evidence="4">The sequence shown here is derived from an EMBL/GenBank/DDBJ whole genome shotgun (WGS) entry which is preliminary data.</text>
</comment>
<proteinExistence type="inferred from homology"/>
<dbReference type="EMBL" id="JACJIQ010000007">
    <property type="protein sequence ID" value="MBA9077380.1"/>
    <property type="molecule type" value="Genomic_DNA"/>
</dbReference>
<feature type="region of interest" description="Disordered" evidence="2">
    <location>
        <begin position="89"/>
        <end position="119"/>
    </location>
</feature>